<evidence type="ECO:0000259" key="7">
    <source>
        <dbReference type="PROSITE" id="PS51742"/>
    </source>
</evidence>
<comment type="function">
    <text evidence="1 5">Transcription factor that specifically binds AT-rich DNA sequences related to the nuclear matrix attachment regions (MARs).</text>
</comment>
<protein>
    <recommendedName>
        <fullName evidence="5">AT-hook motif nuclear-localized protein</fullName>
    </recommendedName>
</protein>
<evidence type="ECO:0000256" key="1">
    <source>
        <dbReference type="ARBA" id="ARBA00003687"/>
    </source>
</evidence>
<dbReference type="Pfam" id="PF03479">
    <property type="entry name" value="PCC"/>
    <property type="match status" value="1"/>
</dbReference>
<feature type="region of interest" description="Disordered" evidence="6">
    <location>
        <begin position="69"/>
        <end position="136"/>
    </location>
</feature>
<dbReference type="PRINTS" id="PR00929">
    <property type="entry name" value="ATHOOK"/>
</dbReference>
<comment type="domain">
    <text evidence="5">The PPC domain mediates interactions between AHL proteins.</text>
</comment>
<feature type="region of interest" description="Disordered" evidence="6">
    <location>
        <begin position="16"/>
        <end position="56"/>
    </location>
</feature>
<dbReference type="SUPFAM" id="SSF117856">
    <property type="entry name" value="AF0104/ALDC/Ptd012-like"/>
    <property type="match status" value="1"/>
</dbReference>
<name>A0AA35YEY2_LACSI</name>
<keyword evidence="5" id="KW-0539">Nucleus</keyword>
<feature type="region of interest" description="Disordered" evidence="6">
    <location>
        <begin position="285"/>
        <end position="331"/>
    </location>
</feature>
<feature type="domain" description="PPC" evidence="7">
    <location>
        <begin position="135"/>
        <end position="279"/>
    </location>
</feature>
<dbReference type="InterPro" id="IPR039605">
    <property type="entry name" value="AHL"/>
</dbReference>
<evidence type="ECO:0000256" key="2">
    <source>
        <dbReference type="ARBA" id="ARBA00023015"/>
    </source>
</evidence>
<dbReference type="PANTHER" id="PTHR31500">
    <property type="entry name" value="AT-HOOK MOTIF NUCLEAR-LOCALIZED PROTEIN 9"/>
    <property type="match status" value="1"/>
</dbReference>
<dbReference type="GO" id="GO:0005634">
    <property type="term" value="C:nucleus"/>
    <property type="evidence" value="ECO:0007669"/>
    <property type="project" value="UniProtKB-SubCell"/>
</dbReference>
<feature type="compositionally biased region" description="Low complexity" evidence="6">
    <location>
        <begin position="292"/>
        <end position="302"/>
    </location>
</feature>
<dbReference type="InterPro" id="IPR017956">
    <property type="entry name" value="AT_hook_DNA-bd_motif"/>
</dbReference>
<gene>
    <name evidence="8" type="ORF">LSALG_LOCUS12433</name>
</gene>
<dbReference type="CDD" id="cd11378">
    <property type="entry name" value="DUF296"/>
    <property type="match status" value="1"/>
</dbReference>
<evidence type="ECO:0000256" key="5">
    <source>
        <dbReference type="RuleBase" id="RU367031"/>
    </source>
</evidence>
<evidence type="ECO:0000256" key="3">
    <source>
        <dbReference type="ARBA" id="ARBA00023125"/>
    </source>
</evidence>
<reference evidence="8" key="1">
    <citation type="submission" date="2023-04" db="EMBL/GenBank/DDBJ databases">
        <authorList>
            <person name="Vijverberg K."/>
            <person name="Xiong W."/>
            <person name="Schranz E."/>
        </authorList>
    </citation>
    <scope>NUCLEOTIDE SEQUENCE</scope>
</reference>
<feature type="compositionally biased region" description="Low complexity" evidence="6">
    <location>
        <begin position="89"/>
        <end position="113"/>
    </location>
</feature>
<feature type="compositionally biased region" description="Polar residues" evidence="6">
    <location>
        <begin position="16"/>
        <end position="30"/>
    </location>
</feature>
<dbReference type="Proteomes" id="UP001177003">
    <property type="component" value="Chromosome 2"/>
</dbReference>
<proteinExistence type="predicted"/>
<keyword evidence="2 5" id="KW-0805">Transcription regulation</keyword>
<dbReference type="PROSITE" id="PS51742">
    <property type="entry name" value="PPC"/>
    <property type="match status" value="1"/>
</dbReference>
<evidence type="ECO:0000313" key="9">
    <source>
        <dbReference type="Proteomes" id="UP001177003"/>
    </source>
</evidence>
<organism evidence="8 9">
    <name type="scientific">Lactuca saligna</name>
    <name type="common">Willowleaf lettuce</name>
    <dbReference type="NCBI Taxonomy" id="75948"/>
    <lineage>
        <taxon>Eukaryota</taxon>
        <taxon>Viridiplantae</taxon>
        <taxon>Streptophyta</taxon>
        <taxon>Embryophyta</taxon>
        <taxon>Tracheophyta</taxon>
        <taxon>Spermatophyta</taxon>
        <taxon>Magnoliopsida</taxon>
        <taxon>eudicotyledons</taxon>
        <taxon>Gunneridae</taxon>
        <taxon>Pentapetalae</taxon>
        <taxon>asterids</taxon>
        <taxon>campanulids</taxon>
        <taxon>Asterales</taxon>
        <taxon>Asteraceae</taxon>
        <taxon>Cichorioideae</taxon>
        <taxon>Cichorieae</taxon>
        <taxon>Lactucinae</taxon>
        <taxon>Lactuca</taxon>
    </lineage>
</organism>
<evidence type="ECO:0000256" key="6">
    <source>
        <dbReference type="SAM" id="MobiDB-lite"/>
    </source>
</evidence>
<dbReference type="PANTHER" id="PTHR31500:SF85">
    <property type="entry name" value="AT-HOOK MOTIF NUCLEAR-LOCALIZED PROTEIN"/>
    <property type="match status" value="1"/>
</dbReference>
<keyword evidence="3 5" id="KW-0238">DNA-binding</keyword>
<evidence type="ECO:0000256" key="4">
    <source>
        <dbReference type="ARBA" id="ARBA00023163"/>
    </source>
</evidence>
<accession>A0AA35YEY2</accession>
<keyword evidence="4 5" id="KW-0804">Transcription</keyword>
<dbReference type="SMART" id="SM00384">
    <property type="entry name" value="AT_hook"/>
    <property type="match status" value="2"/>
</dbReference>
<dbReference type="AlphaFoldDB" id="A0AA35YEY2"/>
<sequence>MSYEASTMNNIRLTYNADGTPSYTHMVQPTSPSPTPDYNNPNGINDGGGDPGENNYALAVTTGINFNGNDVVKRKRGRPRKYAPDGSTPPAAALHGPAAGQSGDFSSPAPSSAKRPRGRPPGSGNKQQPAASGLPGAGFMPHILDVKSGEDVLAKLVWFSQNSTRALCILSASGSISNITLQQTATSGGTVTYEGRFEILSLSGSFMASESEDGQRSRTGGLSVALSGPDGRVLGGNVAGLLTAATPVQVIVGSFIPATQRQVKGGKGNNTTTTTNNNNEAEVVNAPANHPVSGGSLSLSESSGGGLGSPVGVGQSNNSNPQGVGNNMGWR</sequence>
<comment type="subcellular location">
    <subcellularLocation>
        <location evidence="5">Nucleus</location>
    </subcellularLocation>
</comment>
<evidence type="ECO:0000313" key="8">
    <source>
        <dbReference type="EMBL" id="CAI9272193.1"/>
    </source>
</evidence>
<dbReference type="InterPro" id="IPR005175">
    <property type="entry name" value="PPC_dom"/>
</dbReference>
<dbReference type="EMBL" id="OX465078">
    <property type="protein sequence ID" value="CAI9272193.1"/>
    <property type="molecule type" value="Genomic_DNA"/>
</dbReference>
<dbReference type="GO" id="GO:0003680">
    <property type="term" value="F:minor groove of adenine-thymine-rich DNA binding"/>
    <property type="evidence" value="ECO:0007669"/>
    <property type="project" value="UniProtKB-UniRule"/>
</dbReference>
<keyword evidence="9" id="KW-1185">Reference proteome</keyword>
<dbReference type="Gene3D" id="3.30.1330.80">
    <property type="entry name" value="Hypothetical protein, similar to alpha- acetolactate decarboxylase, domain 2"/>
    <property type="match status" value="1"/>
</dbReference>